<feature type="transmembrane region" description="Helical" evidence="1">
    <location>
        <begin position="43"/>
        <end position="70"/>
    </location>
</feature>
<evidence type="ECO:0000313" key="2">
    <source>
        <dbReference type="EMBL" id="HGI43994.1"/>
    </source>
</evidence>
<dbReference type="PIRSF" id="PIRSF024534">
    <property type="entry name" value="ThiW"/>
    <property type="match status" value="1"/>
</dbReference>
<keyword evidence="1" id="KW-0812">Transmembrane</keyword>
<proteinExistence type="predicted"/>
<reference evidence="2" key="1">
    <citation type="journal article" date="2020" name="mSystems">
        <title>Genome- and Community-Level Interaction Insights into Carbon Utilization and Element Cycling Functions of Hydrothermarchaeota in Hydrothermal Sediment.</title>
        <authorList>
            <person name="Zhou Z."/>
            <person name="Liu Y."/>
            <person name="Xu W."/>
            <person name="Pan J."/>
            <person name="Luo Z.H."/>
            <person name="Li M."/>
        </authorList>
    </citation>
    <scope>NUCLEOTIDE SEQUENCE [LARGE SCALE GENOMIC DNA]</scope>
    <source>
        <strain evidence="2">SpSt-735</strain>
    </source>
</reference>
<comment type="caution">
    <text evidence="2">The sequence shown here is derived from an EMBL/GenBank/DDBJ whole genome shotgun (WGS) entry which is preliminary data.</text>
</comment>
<keyword evidence="1" id="KW-0472">Membrane</keyword>
<feature type="transmembrane region" description="Helical" evidence="1">
    <location>
        <begin position="144"/>
        <end position="169"/>
    </location>
</feature>
<keyword evidence="1" id="KW-1133">Transmembrane helix</keyword>
<feature type="transmembrane region" description="Helical" evidence="1">
    <location>
        <begin position="76"/>
        <end position="95"/>
    </location>
</feature>
<dbReference type="NCBIfam" id="TIGR02359">
    <property type="entry name" value="thiW"/>
    <property type="match status" value="1"/>
</dbReference>
<dbReference type="AlphaFoldDB" id="A0A7C4BBP6"/>
<gene>
    <name evidence="2" type="primary">thiW</name>
    <name evidence="2" type="ORF">ENV17_06390</name>
</gene>
<dbReference type="Pfam" id="PF09512">
    <property type="entry name" value="ThiW"/>
    <property type="match status" value="1"/>
</dbReference>
<feature type="transmembrane region" description="Helical" evidence="1">
    <location>
        <begin position="12"/>
        <end position="31"/>
    </location>
</feature>
<dbReference type="InterPro" id="IPR012652">
    <property type="entry name" value="ThiW"/>
</dbReference>
<name>A0A7C4BBP6_THEPE</name>
<dbReference type="EMBL" id="DTFI01000167">
    <property type="protein sequence ID" value="HGI43994.1"/>
    <property type="molecule type" value="Genomic_DNA"/>
</dbReference>
<dbReference type="Gene3D" id="1.10.1760.20">
    <property type="match status" value="1"/>
</dbReference>
<accession>A0A7C4BBP6</accession>
<feature type="transmembrane region" description="Helical" evidence="1">
    <location>
        <begin position="107"/>
        <end position="129"/>
    </location>
</feature>
<organism evidence="2">
    <name type="scientific">Thermofilum pendens</name>
    <dbReference type="NCBI Taxonomy" id="2269"/>
    <lineage>
        <taxon>Archaea</taxon>
        <taxon>Thermoproteota</taxon>
        <taxon>Thermoprotei</taxon>
        <taxon>Thermofilales</taxon>
        <taxon>Thermofilaceae</taxon>
        <taxon>Thermofilum</taxon>
    </lineage>
</organism>
<sequence length="179" mass="19067">MTKARTTTRELVLSSMLTALVVALSPIYFVWGPTKALPWQHMVNVVSGIMLGPFWAAIVAFLAGTIRIALGTGTIFAYPGGIPGGLVVGLTYRLLTRTSKKRRTALVISSLTEPLGTCGVGGAITWYLMDPLMGGAFRAKFRAFLYFAAGWLVSSIIGTALGLLIVLSLERFGVLGGTR</sequence>
<evidence type="ECO:0000256" key="1">
    <source>
        <dbReference type="SAM" id="Phobius"/>
    </source>
</evidence>
<protein>
    <submittedName>
        <fullName evidence="2">Energy coupling factor transporter S component ThiW</fullName>
    </submittedName>
</protein>